<proteinExistence type="predicted"/>
<sequence>MATAMISNGNPTQNQPTKPPSTNQPTKPPWPIGHAIAFNQPTLAYWPRDRVQPTNQKNVV</sequence>
<organism evidence="2 3">
    <name type="scientific">Moorena bouillonii PNG</name>
    <dbReference type="NCBI Taxonomy" id="568701"/>
    <lineage>
        <taxon>Bacteria</taxon>
        <taxon>Bacillati</taxon>
        <taxon>Cyanobacteriota</taxon>
        <taxon>Cyanophyceae</taxon>
        <taxon>Coleofasciculales</taxon>
        <taxon>Coleofasciculaceae</taxon>
        <taxon>Moorena</taxon>
    </lineage>
</organism>
<gene>
    <name evidence="2" type="ORF">BJP37_21565</name>
</gene>
<name>A0A1U7N5I6_9CYAN</name>
<dbReference type="AlphaFoldDB" id="A0A1U7N5I6"/>
<accession>A0A1U7N5I6</accession>
<protein>
    <submittedName>
        <fullName evidence="2">Uncharacterized protein</fullName>
    </submittedName>
</protein>
<reference evidence="2 3" key="1">
    <citation type="submission" date="2016-10" db="EMBL/GenBank/DDBJ databases">
        <title>Comparative genomics uncovers the prolific and rare metabolic potential of the cyanobacterial genus Moorea.</title>
        <authorList>
            <person name="Leao T."/>
            <person name="Castelao G."/>
            <person name="Korobeynikov A."/>
            <person name="Monroe E.A."/>
            <person name="Podell S."/>
            <person name="Glukhov E."/>
            <person name="Allen E."/>
            <person name="Gerwick W.H."/>
            <person name="Gerwick L."/>
        </authorList>
    </citation>
    <scope>NUCLEOTIDE SEQUENCE [LARGE SCALE GENOMIC DNA]</scope>
    <source>
        <strain evidence="2 3">PNG5-198</strain>
    </source>
</reference>
<evidence type="ECO:0000313" key="2">
    <source>
        <dbReference type="EMBL" id="OLT61220.1"/>
    </source>
</evidence>
<dbReference type="EMBL" id="MKZS01000001">
    <property type="protein sequence ID" value="OLT61220.1"/>
    <property type="molecule type" value="Genomic_DNA"/>
</dbReference>
<dbReference type="Proteomes" id="UP000186657">
    <property type="component" value="Unassembled WGS sequence"/>
</dbReference>
<feature type="compositionally biased region" description="Polar residues" evidence="1">
    <location>
        <begin position="1"/>
        <end position="25"/>
    </location>
</feature>
<keyword evidence="3" id="KW-1185">Reference proteome</keyword>
<comment type="caution">
    <text evidence="2">The sequence shown here is derived from an EMBL/GenBank/DDBJ whole genome shotgun (WGS) entry which is preliminary data.</text>
</comment>
<evidence type="ECO:0000256" key="1">
    <source>
        <dbReference type="SAM" id="MobiDB-lite"/>
    </source>
</evidence>
<evidence type="ECO:0000313" key="3">
    <source>
        <dbReference type="Proteomes" id="UP000186657"/>
    </source>
</evidence>
<feature type="region of interest" description="Disordered" evidence="1">
    <location>
        <begin position="1"/>
        <end position="34"/>
    </location>
</feature>